<gene>
    <name evidence="10" type="ORF">P8V03_16845</name>
</gene>
<comment type="subcellular location">
    <subcellularLocation>
        <location evidence="1">Membrane</location>
        <topology evidence="1">Lipid-anchor</topology>
    </subcellularLocation>
</comment>
<evidence type="ECO:0000259" key="8">
    <source>
        <dbReference type="Pfam" id="PF05504"/>
    </source>
</evidence>
<sequence>MKKKNFIMIILFIFFFTFITIGLEPKSAEDVAIIAGTGVDIDKSAAQVIYNFYRDIYVFKENDPTSHMVLTGSASTIAQTRQERHVKSNKKEILGQEKIFLISDEYAEFGIKGLLDSFYKNPTTNNASYILICKGKSLPYLEHEIPGYPSSSDFMEGLVENSKEYNFFSENYNLMDLYIRSSAEGRTTALPYIELQESDENSKKKEIKIIGTAILKKDKLVATVDIEDSRIMNLLRENKVRGMLRIQEEPQKFIEYYGRSKRKVKCIKEGDKYKFIINLDIKGDIVSNELYKNIITDVKQKKDFEKKLAEKTEKMCNDFLDKMKKEYKADCLELGKVAAETYGRRTGIDWDKVVTDSIIEVNVKIKVDTQGRGDY</sequence>
<dbReference type="Gene3D" id="3.30.300.210">
    <property type="entry name" value="Nutrient germinant receptor protein C, domain 3"/>
    <property type="match status" value="1"/>
</dbReference>
<dbReference type="Pfam" id="PF25198">
    <property type="entry name" value="Spore_GerAC_N"/>
    <property type="match status" value="1"/>
</dbReference>
<dbReference type="InterPro" id="IPR008844">
    <property type="entry name" value="Spore_GerAC-like"/>
</dbReference>
<proteinExistence type="inferred from homology"/>
<keyword evidence="5" id="KW-0472">Membrane</keyword>
<comment type="caution">
    <text evidence="10">The sequence shown here is derived from an EMBL/GenBank/DDBJ whole genome shotgun (WGS) entry which is preliminary data.</text>
</comment>
<comment type="similarity">
    <text evidence="2">Belongs to the GerABKC lipoprotein family.</text>
</comment>
<dbReference type="Pfam" id="PF05504">
    <property type="entry name" value="Spore_GerAC"/>
    <property type="match status" value="1"/>
</dbReference>
<keyword evidence="7" id="KW-0449">Lipoprotein</keyword>
<feature type="domain" description="Spore germination protein N-terminal" evidence="9">
    <location>
        <begin position="28"/>
        <end position="195"/>
    </location>
</feature>
<dbReference type="PANTHER" id="PTHR35789:SF1">
    <property type="entry name" value="SPORE GERMINATION PROTEIN B3"/>
    <property type="match status" value="1"/>
</dbReference>
<evidence type="ECO:0000256" key="6">
    <source>
        <dbReference type="ARBA" id="ARBA00023139"/>
    </source>
</evidence>
<dbReference type="NCBIfam" id="TIGR02887">
    <property type="entry name" value="spore_ger_x_C"/>
    <property type="match status" value="1"/>
</dbReference>
<dbReference type="InterPro" id="IPR038501">
    <property type="entry name" value="Spore_GerAC_C_sf"/>
</dbReference>
<dbReference type="RefSeq" id="WP_318799057.1">
    <property type="nucleotide sequence ID" value="NZ_JARUJP010000029.1"/>
</dbReference>
<organism evidence="10 11">
    <name type="scientific">Clostridium tanneri</name>
    <dbReference type="NCBI Taxonomy" id="3037988"/>
    <lineage>
        <taxon>Bacteria</taxon>
        <taxon>Bacillati</taxon>
        <taxon>Bacillota</taxon>
        <taxon>Clostridia</taxon>
        <taxon>Eubacteriales</taxon>
        <taxon>Clostridiaceae</taxon>
        <taxon>Clostridium</taxon>
    </lineage>
</organism>
<evidence type="ECO:0000256" key="3">
    <source>
        <dbReference type="ARBA" id="ARBA00022544"/>
    </source>
</evidence>
<dbReference type="Proteomes" id="UP001281656">
    <property type="component" value="Unassembled WGS sequence"/>
</dbReference>
<keyword evidence="3" id="KW-0309">Germination</keyword>
<accession>A0ABU4JXD2</accession>
<evidence type="ECO:0000256" key="7">
    <source>
        <dbReference type="ARBA" id="ARBA00023288"/>
    </source>
</evidence>
<keyword evidence="6" id="KW-0564">Palmitate</keyword>
<name>A0ABU4JXD2_9CLOT</name>
<dbReference type="PANTHER" id="PTHR35789">
    <property type="entry name" value="SPORE GERMINATION PROTEIN B3"/>
    <property type="match status" value="1"/>
</dbReference>
<evidence type="ECO:0000313" key="10">
    <source>
        <dbReference type="EMBL" id="MDW8802815.1"/>
    </source>
</evidence>
<protein>
    <submittedName>
        <fullName evidence="10">Ger(X)C family spore germination protein</fullName>
    </submittedName>
</protein>
<evidence type="ECO:0000256" key="5">
    <source>
        <dbReference type="ARBA" id="ARBA00023136"/>
    </source>
</evidence>
<evidence type="ECO:0000256" key="1">
    <source>
        <dbReference type="ARBA" id="ARBA00004635"/>
    </source>
</evidence>
<dbReference type="InterPro" id="IPR046953">
    <property type="entry name" value="Spore_GerAC-like_C"/>
</dbReference>
<reference evidence="10 11" key="1">
    <citation type="submission" date="2023-04" db="EMBL/GenBank/DDBJ databases">
        <title>Clostridium tannerae sp. nov., isolated from the fecal material of an alpaca.</title>
        <authorList>
            <person name="Miller S."/>
            <person name="Hendry M."/>
            <person name="King J."/>
            <person name="Sankaranarayanan K."/>
            <person name="Lawson P.A."/>
        </authorList>
    </citation>
    <scope>NUCLEOTIDE SEQUENCE [LARGE SCALE GENOMIC DNA]</scope>
    <source>
        <strain evidence="10 11">A1-XYC3</strain>
    </source>
</reference>
<evidence type="ECO:0000313" key="11">
    <source>
        <dbReference type="Proteomes" id="UP001281656"/>
    </source>
</evidence>
<keyword evidence="11" id="KW-1185">Reference proteome</keyword>
<dbReference type="EMBL" id="JARUJP010000029">
    <property type="protein sequence ID" value="MDW8802815.1"/>
    <property type="molecule type" value="Genomic_DNA"/>
</dbReference>
<evidence type="ECO:0000259" key="9">
    <source>
        <dbReference type="Pfam" id="PF25198"/>
    </source>
</evidence>
<keyword evidence="4" id="KW-0732">Signal</keyword>
<feature type="domain" description="Spore germination GerAC-like C-terminal" evidence="8">
    <location>
        <begin position="211"/>
        <end position="371"/>
    </location>
</feature>
<dbReference type="InterPro" id="IPR057336">
    <property type="entry name" value="GerAC_N"/>
</dbReference>
<evidence type="ECO:0000256" key="4">
    <source>
        <dbReference type="ARBA" id="ARBA00022729"/>
    </source>
</evidence>
<evidence type="ECO:0000256" key="2">
    <source>
        <dbReference type="ARBA" id="ARBA00007886"/>
    </source>
</evidence>